<name>A0ABW3VM31_9PSEU</name>
<dbReference type="EMBL" id="JBHTMB010000193">
    <property type="protein sequence ID" value="MFD1235983.1"/>
    <property type="molecule type" value="Genomic_DNA"/>
</dbReference>
<evidence type="ECO:0000313" key="3">
    <source>
        <dbReference type="Proteomes" id="UP001597182"/>
    </source>
</evidence>
<dbReference type="Pfam" id="PF13546">
    <property type="entry name" value="DDE_5"/>
    <property type="match status" value="1"/>
</dbReference>
<comment type="caution">
    <text evidence="2">The sequence shown here is derived from an EMBL/GenBank/DDBJ whole genome shotgun (WGS) entry which is preliminary data.</text>
</comment>
<dbReference type="InterPro" id="IPR038721">
    <property type="entry name" value="IS701-like_DDE_dom"/>
</dbReference>
<sequence length="40" mass="4702">MQQFVTSSTWDYAQVRGRLARWAAEFIHPRAFVIDDTSFP</sequence>
<evidence type="ECO:0000313" key="2">
    <source>
        <dbReference type="EMBL" id="MFD1235983.1"/>
    </source>
</evidence>
<accession>A0ABW3VM31</accession>
<gene>
    <name evidence="2" type="ORF">ACFQ34_22035</name>
</gene>
<organism evidence="2 3">
    <name type="scientific">Pseudonocardia benzenivorans</name>
    <dbReference type="NCBI Taxonomy" id="228005"/>
    <lineage>
        <taxon>Bacteria</taxon>
        <taxon>Bacillati</taxon>
        <taxon>Actinomycetota</taxon>
        <taxon>Actinomycetes</taxon>
        <taxon>Pseudonocardiales</taxon>
        <taxon>Pseudonocardiaceae</taxon>
        <taxon>Pseudonocardia</taxon>
    </lineage>
</organism>
<feature type="domain" description="Transposase IS701-like DDE" evidence="1">
    <location>
        <begin position="1"/>
        <end position="40"/>
    </location>
</feature>
<dbReference type="Proteomes" id="UP001597182">
    <property type="component" value="Unassembled WGS sequence"/>
</dbReference>
<proteinExistence type="predicted"/>
<reference evidence="3" key="1">
    <citation type="journal article" date="2019" name="Int. J. Syst. Evol. Microbiol.">
        <title>The Global Catalogue of Microorganisms (GCM) 10K type strain sequencing project: providing services to taxonomists for standard genome sequencing and annotation.</title>
        <authorList>
            <consortium name="The Broad Institute Genomics Platform"/>
            <consortium name="The Broad Institute Genome Sequencing Center for Infectious Disease"/>
            <person name="Wu L."/>
            <person name="Ma J."/>
        </authorList>
    </citation>
    <scope>NUCLEOTIDE SEQUENCE [LARGE SCALE GENOMIC DNA]</scope>
    <source>
        <strain evidence="3">CCUG 49018</strain>
    </source>
</reference>
<dbReference type="RefSeq" id="WP_379653107.1">
    <property type="nucleotide sequence ID" value="NZ_JBHTMB010000193.1"/>
</dbReference>
<protein>
    <submittedName>
        <fullName evidence="2">Transposase</fullName>
    </submittedName>
</protein>
<keyword evidence="3" id="KW-1185">Reference proteome</keyword>
<evidence type="ECO:0000259" key="1">
    <source>
        <dbReference type="Pfam" id="PF13546"/>
    </source>
</evidence>